<dbReference type="Proteomes" id="UP000242972">
    <property type="component" value="Unassembled WGS sequence"/>
</dbReference>
<proteinExistence type="predicted"/>
<dbReference type="EMBL" id="PXYW01000017">
    <property type="protein sequence ID" value="PSR33650.1"/>
    <property type="molecule type" value="Genomic_DNA"/>
</dbReference>
<evidence type="ECO:0000313" key="2">
    <source>
        <dbReference type="Proteomes" id="UP000242972"/>
    </source>
</evidence>
<reference evidence="1 2" key="1">
    <citation type="journal article" date="2014" name="BMC Genomics">
        <title>Comparison of environmental and isolate Sulfobacillus genomes reveals diverse carbon, sulfur, nitrogen, and hydrogen metabolisms.</title>
        <authorList>
            <person name="Justice N.B."/>
            <person name="Norman A."/>
            <person name="Brown C.T."/>
            <person name="Singh A."/>
            <person name="Thomas B.C."/>
            <person name="Banfield J.F."/>
        </authorList>
    </citation>
    <scope>NUCLEOTIDE SEQUENCE [LARGE SCALE GENOMIC DNA]</scope>
    <source>
        <strain evidence="1">AMDSBA4</strain>
    </source>
</reference>
<dbReference type="Gene3D" id="1.20.120.490">
    <property type="entry name" value="Hypothetical protein TM1646-like domain"/>
    <property type="match status" value="1"/>
</dbReference>
<evidence type="ECO:0000313" key="1">
    <source>
        <dbReference type="EMBL" id="PSR33650.1"/>
    </source>
</evidence>
<dbReference type="AlphaFoldDB" id="A0A2T2XGP6"/>
<name>A0A2T2XGP6_9FIRM</name>
<dbReference type="SUPFAM" id="SSF158397">
    <property type="entry name" value="TM1646-like"/>
    <property type="match status" value="1"/>
</dbReference>
<dbReference type="Pfam" id="PF03885">
    <property type="entry name" value="DUF327"/>
    <property type="match status" value="1"/>
</dbReference>
<comment type="caution">
    <text evidence="1">The sequence shown here is derived from an EMBL/GenBank/DDBJ whole genome shotgun (WGS) entry which is preliminary data.</text>
</comment>
<accession>A0A2T2XGP6</accession>
<organism evidence="1 2">
    <name type="scientific">Sulfobacillus benefaciens</name>
    <dbReference type="NCBI Taxonomy" id="453960"/>
    <lineage>
        <taxon>Bacteria</taxon>
        <taxon>Bacillati</taxon>
        <taxon>Bacillota</taxon>
        <taxon>Clostridia</taxon>
        <taxon>Eubacteriales</taxon>
        <taxon>Clostridiales Family XVII. Incertae Sedis</taxon>
        <taxon>Sulfobacillus</taxon>
    </lineage>
</organism>
<evidence type="ECO:0008006" key="3">
    <source>
        <dbReference type="Google" id="ProtNLM"/>
    </source>
</evidence>
<gene>
    <name evidence="1" type="ORF">C7B46_08565</name>
</gene>
<sequence>MQPVKIKPRTTIRAERFTTSVVGKSTVSQPAWEPLRAAEAHLVKSTTLDALDHYVSAVRDMLSKALTKQAAEVSLYMSPRGRFRQMVFVRQLNEELAILHREVRDGRPGSDLMKRLDAIRGILVDLWL</sequence>
<dbReference type="InterPro" id="IPR005585">
    <property type="entry name" value="DUF327"/>
</dbReference>
<dbReference type="InterPro" id="IPR024042">
    <property type="entry name" value="TM1646-like_dom_sf"/>
</dbReference>
<protein>
    <recommendedName>
        <fullName evidence="3">DUF327 domain-containing protein</fullName>
    </recommendedName>
</protein>